<evidence type="ECO:0000256" key="17">
    <source>
        <dbReference type="ARBA" id="ARBA00022824"/>
    </source>
</evidence>
<dbReference type="GO" id="GO:0051246">
    <property type="term" value="P:regulation of protein metabolic process"/>
    <property type="evidence" value="ECO:0007669"/>
    <property type="project" value="UniProtKB-ARBA"/>
</dbReference>
<keyword evidence="28" id="KW-0010">Activator</keyword>
<name>A0A7J8IQZ3_ROUAE</name>
<accession>A0A7J8IQZ3</accession>
<keyword evidence="22" id="KW-0805">Transcription regulation</keyword>
<dbReference type="SUPFAM" id="SSF57850">
    <property type="entry name" value="RING/U-box"/>
    <property type="match status" value="1"/>
</dbReference>
<dbReference type="GO" id="GO:0044790">
    <property type="term" value="P:suppression of viral release by host"/>
    <property type="evidence" value="ECO:0007669"/>
    <property type="project" value="UniProtKB-ARBA"/>
</dbReference>
<dbReference type="GO" id="GO:0005730">
    <property type="term" value="C:nucleolus"/>
    <property type="evidence" value="ECO:0007669"/>
    <property type="project" value="UniProtKB-SubCell"/>
</dbReference>
<evidence type="ECO:0000256" key="18">
    <source>
        <dbReference type="ARBA" id="ARBA00022833"/>
    </source>
</evidence>
<keyword evidence="25" id="KW-0051">Antiviral defense</keyword>
<evidence type="ECO:0000259" key="35">
    <source>
        <dbReference type="PROSITE" id="PS50119"/>
    </source>
</evidence>
<dbReference type="InterPro" id="IPR001841">
    <property type="entry name" value="Znf_RING"/>
</dbReference>
<dbReference type="GO" id="GO:0001666">
    <property type="term" value="P:response to hypoxia"/>
    <property type="evidence" value="ECO:0007669"/>
    <property type="project" value="UniProtKB-ARBA"/>
</dbReference>
<feature type="compositionally biased region" description="Polar residues" evidence="33">
    <location>
        <begin position="692"/>
        <end position="705"/>
    </location>
</feature>
<evidence type="ECO:0000256" key="22">
    <source>
        <dbReference type="ARBA" id="ARBA00023015"/>
    </source>
</evidence>
<dbReference type="GO" id="GO:0003712">
    <property type="term" value="F:transcription coregulator activity"/>
    <property type="evidence" value="ECO:0007669"/>
    <property type="project" value="UniProtKB-ARBA"/>
</dbReference>
<dbReference type="PANTHER" id="PTHR25462">
    <property type="entry name" value="BONUS, ISOFORM C-RELATED"/>
    <property type="match status" value="1"/>
</dbReference>
<evidence type="ECO:0000313" key="36">
    <source>
        <dbReference type="EMBL" id="KAF6486575.1"/>
    </source>
</evidence>
<feature type="region of interest" description="Disordered" evidence="33">
    <location>
        <begin position="394"/>
        <end position="424"/>
    </location>
</feature>
<evidence type="ECO:0000256" key="9">
    <source>
        <dbReference type="ARBA" id="ARBA00022553"/>
    </source>
</evidence>
<dbReference type="GO" id="GO:0045087">
    <property type="term" value="P:innate immune response"/>
    <property type="evidence" value="ECO:0007669"/>
    <property type="project" value="UniProtKB-KW"/>
</dbReference>
<dbReference type="Gene3D" id="3.30.160.60">
    <property type="entry name" value="Classic Zinc Finger"/>
    <property type="match status" value="1"/>
</dbReference>
<keyword evidence="24" id="KW-0090">Biological rhythms</keyword>
<keyword evidence="20" id="KW-0391">Immunity</keyword>
<dbReference type="CDD" id="cd16579">
    <property type="entry name" value="RING-HC_PML_C-V"/>
    <property type="match status" value="1"/>
</dbReference>
<organism evidence="36 37">
    <name type="scientific">Rousettus aegyptiacus</name>
    <name type="common">Egyptian fruit bat</name>
    <name type="synonym">Pteropus aegyptiacus</name>
    <dbReference type="NCBI Taxonomy" id="9407"/>
    <lineage>
        <taxon>Eukaryota</taxon>
        <taxon>Metazoa</taxon>
        <taxon>Chordata</taxon>
        <taxon>Craniata</taxon>
        <taxon>Vertebrata</taxon>
        <taxon>Euteleostomi</taxon>
        <taxon>Mammalia</taxon>
        <taxon>Eutheria</taxon>
        <taxon>Laurasiatheria</taxon>
        <taxon>Chiroptera</taxon>
        <taxon>Yinpterochiroptera</taxon>
        <taxon>Pteropodoidea</taxon>
        <taxon>Pteropodidae</taxon>
        <taxon>Rousettinae</taxon>
        <taxon>Rousettus</taxon>
    </lineage>
</organism>
<dbReference type="GO" id="GO:0045184">
    <property type="term" value="P:establishment of protein localization"/>
    <property type="evidence" value="ECO:0007669"/>
    <property type="project" value="UniProtKB-ARBA"/>
</dbReference>
<dbReference type="InterPro" id="IPR000315">
    <property type="entry name" value="Znf_B-box"/>
</dbReference>
<evidence type="ECO:0000256" key="26">
    <source>
        <dbReference type="ARBA" id="ARBA00023125"/>
    </source>
</evidence>
<dbReference type="GO" id="GO:0016525">
    <property type="term" value="P:negative regulation of angiogenesis"/>
    <property type="evidence" value="ECO:0007669"/>
    <property type="project" value="UniProtKB-ARBA"/>
</dbReference>
<evidence type="ECO:0000256" key="11">
    <source>
        <dbReference type="ARBA" id="ARBA00022588"/>
    </source>
</evidence>
<feature type="region of interest" description="Disordered" evidence="33">
    <location>
        <begin position="773"/>
        <end position="817"/>
    </location>
</feature>
<gene>
    <name evidence="36" type="ORF">HJG63_015540</name>
</gene>
<feature type="region of interest" description="Disordered" evidence="33">
    <location>
        <begin position="557"/>
        <end position="632"/>
    </location>
</feature>
<evidence type="ECO:0000256" key="10">
    <source>
        <dbReference type="ARBA" id="ARBA00022581"/>
    </source>
</evidence>
<dbReference type="GO" id="GO:0034097">
    <property type="term" value="P:response to cytokine"/>
    <property type="evidence" value="ECO:0007669"/>
    <property type="project" value="UniProtKB-ARBA"/>
</dbReference>
<evidence type="ECO:0000256" key="32">
    <source>
        <dbReference type="PROSITE-ProRule" id="PRU00024"/>
    </source>
</evidence>
<evidence type="ECO:0000256" key="33">
    <source>
        <dbReference type="SAM" id="MobiDB-lite"/>
    </source>
</evidence>
<keyword evidence="12" id="KW-0053">Apoptosis</keyword>
<feature type="compositionally biased region" description="Polar residues" evidence="33">
    <location>
        <begin position="500"/>
        <end position="512"/>
    </location>
</feature>
<evidence type="ECO:0000256" key="29">
    <source>
        <dbReference type="ARBA" id="ARBA00023163"/>
    </source>
</evidence>
<evidence type="ECO:0000256" key="1">
    <source>
        <dbReference type="ARBA" id="ARBA00004322"/>
    </source>
</evidence>
<evidence type="ECO:0000256" key="6">
    <source>
        <dbReference type="ARBA" id="ARBA00004642"/>
    </source>
</evidence>
<evidence type="ECO:0000256" key="16">
    <source>
        <dbReference type="ARBA" id="ARBA00022771"/>
    </source>
</evidence>
<dbReference type="InterPro" id="IPR047153">
    <property type="entry name" value="TRIM45/56/19-like"/>
</dbReference>
<dbReference type="PROSITE" id="PS50089">
    <property type="entry name" value="ZF_RING_2"/>
    <property type="match status" value="1"/>
</dbReference>
<dbReference type="GO" id="GO:0048511">
    <property type="term" value="P:rhythmic process"/>
    <property type="evidence" value="ECO:0007669"/>
    <property type="project" value="UniProtKB-KW"/>
</dbReference>
<evidence type="ECO:0000256" key="23">
    <source>
        <dbReference type="ARBA" id="ARBA00023054"/>
    </source>
</evidence>
<dbReference type="PROSITE" id="PS50119">
    <property type="entry name" value="ZF_BBOX"/>
    <property type="match status" value="2"/>
</dbReference>
<feature type="compositionally biased region" description="Low complexity" evidence="33">
    <location>
        <begin position="806"/>
        <end position="817"/>
    </location>
</feature>
<evidence type="ECO:0000256" key="31">
    <source>
        <dbReference type="ARBA" id="ARBA00068056"/>
    </source>
</evidence>
<dbReference type="GO" id="GO:0034504">
    <property type="term" value="P:protein localization to nucleus"/>
    <property type="evidence" value="ECO:0007669"/>
    <property type="project" value="UniProtKB-ARBA"/>
</dbReference>
<dbReference type="InterPro" id="IPR013083">
    <property type="entry name" value="Znf_RING/FYVE/PHD"/>
</dbReference>
<keyword evidence="17" id="KW-0256">Endoplasmic reticulum</keyword>
<dbReference type="GO" id="GO:0031901">
    <property type="term" value="C:early endosome membrane"/>
    <property type="evidence" value="ECO:0007669"/>
    <property type="project" value="UniProtKB-SubCell"/>
</dbReference>
<feature type="compositionally biased region" description="Basic residues" evidence="33">
    <location>
        <begin position="710"/>
        <end position="722"/>
    </location>
</feature>
<proteinExistence type="predicted"/>
<keyword evidence="15" id="KW-0967">Endosome</keyword>
<dbReference type="GO" id="GO:0008270">
    <property type="term" value="F:zinc ion binding"/>
    <property type="evidence" value="ECO:0007669"/>
    <property type="project" value="UniProtKB-KW"/>
</dbReference>
<evidence type="ECO:0000256" key="25">
    <source>
        <dbReference type="ARBA" id="ARBA00023118"/>
    </source>
</evidence>
<evidence type="ECO:0000256" key="8">
    <source>
        <dbReference type="ARBA" id="ARBA00022499"/>
    </source>
</evidence>
<dbReference type="GO" id="GO:0008630">
    <property type="term" value="P:intrinsic apoptotic signaling pathway in response to DNA damage"/>
    <property type="evidence" value="ECO:0007669"/>
    <property type="project" value="UniProtKB-ARBA"/>
</dbReference>
<reference evidence="36 37" key="1">
    <citation type="journal article" date="2020" name="Nature">
        <title>Six reference-quality genomes reveal evolution of bat adaptations.</title>
        <authorList>
            <person name="Jebb D."/>
            <person name="Huang Z."/>
            <person name="Pippel M."/>
            <person name="Hughes G.M."/>
            <person name="Lavrichenko K."/>
            <person name="Devanna P."/>
            <person name="Winkler S."/>
            <person name="Jermiin L.S."/>
            <person name="Skirmuntt E.C."/>
            <person name="Katzourakis A."/>
            <person name="Burkitt-Gray L."/>
            <person name="Ray D.A."/>
            <person name="Sullivan K.A.M."/>
            <person name="Roscito J.G."/>
            <person name="Kirilenko B.M."/>
            <person name="Davalos L.M."/>
            <person name="Corthals A.P."/>
            <person name="Power M.L."/>
            <person name="Jones G."/>
            <person name="Ransome R.D."/>
            <person name="Dechmann D.K.N."/>
            <person name="Locatelli A.G."/>
            <person name="Puechmaille S.J."/>
            <person name="Fedrigo O."/>
            <person name="Jarvis E.D."/>
            <person name="Hiller M."/>
            <person name="Vernes S.C."/>
            <person name="Myers E.W."/>
            <person name="Teeling E.C."/>
        </authorList>
    </citation>
    <scope>NUCLEOTIDE SEQUENCE [LARGE SCALE GENOMIC DNA]</scope>
    <source>
        <strain evidence="36">MRouAeg1</strain>
        <tissue evidence="36">Muscle</tissue>
    </source>
</reference>
<dbReference type="GO" id="GO:0045893">
    <property type="term" value="P:positive regulation of DNA-templated transcription"/>
    <property type="evidence" value="ECO:0007669"/>
    <property type="project" value="UniProtKB-ARBA"/>
</dbReference>
<comment type="caution">
    <text evidence="36">The sequence shown here is derived from an EMBL/GenBank/DDBJ whole genome shotgun (WGS) entry which is preliminary data.</text>
</comment>
<dbReference type="GO" id="GO:0060341">
    <property type="term" value="P:regulation of cellular localization"/>
    <property type="evidence" value="ECO:0007669"/>
    <property type="project" value="UniProtKB-ARBA"/>
</dbReference>
<evidence type="ECO:0000256" key="13">
    <source>
        <dbReference type="ARBA" id="ARBA00022723"/>
    </source>
</evidence>
<evidence type="ECO:0000256" key="5">
    <source>
        <dbReference type="ARBA" id="ARBA00004604"/>
    </source>
</evidence>
<evidence type="ECO:0000256" key="2">
    <source>
        <dbReference type="ARBA" id="ARBA00004397"/>
    </source>
</evidence>
<evidence type="ECO:0000256" key="30">
    <source>
        <dbReference type="ARBA" id="ARBA00023242"/>
    </source>
</evidence>
<dbReference type="Gene3D" id="3.30.40.10">
    <property type="entry name" value="Zinc/RING finger domain, C3HC4 (zinc finger)"/>
    <property type="match status" value="1"/>
</dbReference>
<sequence length="817" mass="90583">MQQEPAPARSLEPKQDSALPRTPTMPPPESLSEDHQPSHGRSLAEQAAEEEFQFLFCQGCKAEAKCPKLLPCLHTLCSGCLEAPSAQCPICHAPWPQGADAPALDNIFFQSLQRRLSVYRQIVDSRAICTRCKEPADFWCFECEQLICAKCFEAHQWFLKHEARPLTELRDQSMREFLDGTRKSNNIFCSNRNHRTPTLTSIYCRGCSKPLCVSCALLDSAHGDLKCDISVEIQGRQEELDAMTQALEEQDRSFSAAQAQMHSAVSKMGRVRSDMEELIRSRVRQVVEYVQAQESELLKEVNTRYQRDYEEIAGQLDHLDAVLQRIRTGSVLVQRMKLYASDQEVLDMHSFLREALCRLRQEQPQSPQAAVRTDSFDELKVRLQDLVSCITQERDAAVPRRTSPNATSSPRGPFDVDLPKGKQMAQPQPLGLAEIHPVAVVQSVPGAHPVPMYAYSIKDSSCRKEVSNTATPQKRKSCQTECPRKVIKMESEEEKAARLAQSSLEQPSTSRAVSPPHLDGLPSPKSPNIVNEDLLLNSNHATADSGEAEERIVVISSSEDSDAENSHVEPMETAAPQPPPAHPLPRARGASHPCQASCLPSGTCRPPSSPPHHPTEQAVVPDAKSPSQPAGYQEHTVIQRGISYLSRAQRATRLRHIFHLPLKMYCTPMWTCTSPATTPATTPAITGPPNHPANTQECSTPLQRASSQPRRVRRAGRSRGHSLRGSSHVTQWLNNFFSLPLSSVTPQLEASLRGGRARGRVLRAFRMLRARISQDSDRTPMENPQIQVPLEVSPNSFSALHPPESPSTSSAPPQTSL</sequence>
<keyword evidence="7" id="KW-0963">Cytoplasm</keyword>
<evidence type="ECO:0000256" key="4">
    <source>
        <dbReference type="ARBA" id="ARBA00004496"/>
    </source>
</evidence>
<keyword evidence="10" id="KW-0945">Host-virus interaction</keyword>
<dbReference type="GO" id="GO:0016363">
    <property type="term" value="C:nuclear matrix"/>
    <property type="evidence" value="ECO:0007669"/>
    <property type="project" value="UniProtKB-ARBA"/>
</dbReference>
<feature type="domain" description="B box-type" evidence="35">
    <location>
        <begin position="184"/>
        <end position="222"/>
    </location>
</feature>
<evidence type="ECO:0000256" key="12">
    <source>
        <dbReference type="ARBA" id="ARBA00022703"/>
    </source>
</evidence>
<dbReference type="GO" id="GO:0016605">
    <property type="term" value="C:PML body"/>
    <property type="evidence" value="ECO:0007669"/>
    <property type="project" value="UniProtKB-SubCell"/>
</dbReference>
<keyword evidence="16 32" id="KW-0863">Zinc-finger</keyword>
<dbReference type="PANTHER" id="PTHR25462:SF302">
    <property type="entry name" value="PROTEIN PML"/>
    <property type="match status" value="1"/>
</dbReference>
<keyword evidence="9" id="KW-0597">Phosphoprotein</keyword>
<evidence type="ECO:0000256" key="15">
    <source>
        <dbReference type="ARBA" id="ARBA00022753"/>
    </source>
</evidence>
<evidence type="ECO:0000256" key="3">
    <source>
        <dbReference type="ARBA" id="ARBA00004469"/>
    </source>
</evidence>
<feature type="region of interest" description="Disordered" evidence="33">
    <location>
        <begin position="680"/>
        <end position="725"/>
    </location>
</feature>
<keyword evidence="30" id="KW-0539">Nucleus</keyword>
<keyword evidence="18" id="KW-0862">Zinc</keyword>
<dbReference type="GO" id="GO:0005789">
    <property type="term" value="C:endoplasmic reticulum membrane"/>
    <property type="evidence" value="ECO:0007669"/>
    <property type="project" value="UniProtKB-SubCell"/>
</dbReference>
<keyword evidence="37" id="KW-1185">Reference proteome</keyword>
<keyword evidence="14" id="KW-0677">Repeat</keyword>
<evidence type="ECO:0000256" key="28">
    <source>
        <dbReference type="ARBA" id="ARBA00023159"/>
    </source>
</evidence>
<keyword evidence="13" id="KW-0479">Metal-binding</keyword>
<comment type="subcellular location">
    <subcellularLocation>
        <location evidence="4">Cytoplasm</location>
    </subcellularLocation>
    <subcellularLocation>
        <location evidence="3">Early endosome membrane</location>
        <topology evidence="3">Peripheral membrane protein</topology>
        <orientation evidence="3">Cytoplasmic side</orientation>
    </subcellularLocation>
    <subcellularLocation>
        <location evidence="2">Endoplasmic reticulum membrane</location>
        <topology evidence="2">Peripheral membrane protein</topology>
        <orientation evidence="2">Cytoplasmic side</orientation>
    </subcellularLocation>
    <subcellularLocation>
        <location evidence="1">Nucleus</location>
        <location evidence="1">PML body</location>
    </subcellularLocation>
    <subcellularLocation>
        <location evidence="5">Nucleus</location>
        <location evidence="5">Nucleolus</location>
    </subcellularLocation>
    <subcellularLocation>
        <location evidence="6">Nucleus</location>
        <location evidence="6">Nucleoplasm</location>
    </subcellularLocation>
</comment>
<keyword evidence="27" id="KW-0472">Membrane</keyword>
<dbReference type="AlphaFoldDB" id="A0A7J8IQZ3"/>
<dbReference type="SMART" id="SM00336">
    <property type="entry name" value="BBOX"/>
    <property type="match status" value="1"/>
</dbReference>
<dbReference type="Pfam" id="PF00643">
    <property type="entry name" value="zf-B_box"/>
    <property type="match status" value="1"/>
</dbReference>
<evidence type="ECO:0000256" key="27">
    <source>
        <dbReference type="ARBA" id="ARBA00023136"/>
    </source>
</evidence>
<dbReference type="InterPro" id="IPR017907">
    <property type="entry name" value="Znf_RING_CS"/>
</dbReference>
<dbReference type="EMBL" id="JACASE010000003">
    <property type="protein sequence ID" value="KAF6486575.1"/>
    <property type="molecule type" value="Genomic_DNA"/>
</dbReference>
<dbReference type="GO" id="GO:0008285">
    <property type="term" value="P:negative regulation of cell population proliferation"/>
    <property type="evidence" value="ECO:0007669"/>
    <property type="project" value="UniProtKB-ARBA"/>
</dbReference>
<dbReference type="GO" id="GO:0090398">
    <property type="term" value="P:cellular senescence"/>
    <property type="evidence" value="ECO:0007669"/>
    <property type="project" value="UniProtKB-ARBA"/>
</dbReference>
<keyword evidence="26" id="KW-0238">DNA-binding</keyword>
<feature type="region of interest" description="Disordered" evidence="33">
    <location>
        <begin position="493"/>
        <end position="531"/>
    </location>
</feature>
<evidence type="ECO:0000256" key="21">
    <source>
        <dbReference type="ARBA" id="ARBA00022990"/>
    </source>
</evidence>
<keyword evidence="29" id="KW-0804">Transcription</keyword>
<dbReference type="GO" id="GO:0030578">
    <property type="term" value="P:PML body organization"/>
    <property type="evidence" value="ECO:0007669"/>
    <property type="project" value="UniProtKB-ARBA"/>
</dbReference>
<keyword evidence="11" id="KW-0399">Innate immunity</keyword>
<evidence type="ECO:0000256" key="20">
    <source>
        <dbReference type="ARBA" id="ARBA00022859"/>
    </source>
</evidence>
<keyword evidence="19" id="KW-0832">Ubl conjugation</keyword>
<evidence type="ECO:0000313" key="37">
    <source>
        <dbReference type="Proteomes" id="UP000593571"/>
    </source>
</evidence>
<dbReference type="InterPro" id="IPR021978">
    <property type="entry name" value="PML-like_CC"/>
</dbReference>
<feature type="region of interest" description="Disordered" evidence="33">
    <location>
        <begin position="1"/>
        <end position="44"/>
    </location>
</feature>
<dbReference type="GO" id="GO:2001235">
    <property type="term" value="P:positive regulation of apoptotic signaling pathway"/>
    <property type="evidence" value="ECO:0007669"/>
    <property type="project" value="UniProtKB-ARBA"/>
</dbReference>
<feature type="domain" description="B box-type" evidence="35">
    <location>
        <begin position="124"/>
        <end position="166"/>
    </location>
</feature>
<dbReference type="Proteomes" id="UP000593571">
    <property type="component" value="Unassembled WGS sequence"/>
</dbReference>
<dbReference type="GO" id="GO:0010629">
    <property type="term" value="P:negative regulation of gene expression"/>
    <property type="evidence" value="ECO:0007669"/>
    <property type="project" value="UniProtKB-ARBA"/>
</dbReference>
<feature type="domain" description="RING-type" evidence="34">
    <location>
        <begin position="57"/>
        <end position="92"/>
    </location>
</feature>
<evidence type="ECO:0000259" key="34">
    <source>
        <dbReference type="PROSITE" id="PS50089"/>
    </source>
</evidence>
<dbReference type="SMART" id="SM00184">
    <property type="entry name" value="RING"/>
    <property type="match status" value="1"/>
</dbReference>
<keyword evidence="21" id="KW-0007">Acetylation</keyword>
<dbReference type="GO" id="GO:0003677">
    <property type="term" value="F:DNA binding"/>
    <property type="evidence" value="ECO:0007669"/>
    <property type="project" value="UniProtKB-KW"/>
</dbReference>
<protein>
    <recommendedName>
        <fullName evidence="31">Protein PML</fullName>
    </recommendedName>
</protein>
<dbReference type="OrthoDB" id="10250935at2759"/>
<evidence type="ECO:0000256" key="7">
    <source>
        <dbReference type="ARBA" id="ARBA00022490"/>
    </source>
</evidence>
<evidence type="ECO:0000256" key="14">
    <source>
        <dbReference type="ARBA" id="ARBA00022737"/>
    </source>
</evidence>
<keyword evidence="23" id="KW-0175">Coiled coil</keyword>
<dbReference type="CDD" id="cd19804">
    <property type="entry name" value="Bbox1_TRIM19_C-V"/>
    <property type="match status" value="1"/>
</dbReference>
<dbReference type="Pfam" id="PF12126">
    <property type="entry name" value="PML_CC"/>
    <property type="match status" value="1"/>
</dbReference>
<dbReference type="PROSITE" id="PS00518">
    <property type="entry name" value="ZF_RING_1"/>
    <property type="match status" value="1"/>
</dbReference>
<evidence type="ECO:0000256" key="24">
    <source>
        <dbReference type="ARBA" id="ARBA00023108"/>
    </source>
</evidence>
<keyword evidence="8" id="KW-1017">Isopeptide bond</keyword>
<dbReference type="FunFam" id="3.30.40.10:FF:000178">
    <property type="entry name" value="PML isoform 6"/>
    <property type="match status" value="1"/>
</dbReference>
<evidence type="ECO:0000256" key="19">
    <source>
        <dbReference type="ARBA" id="ARBA00022843"/>
    </source>
</evidence>